<organism evidence="1 2">
    <name type="scientific">Haloferula helveola</name>
    <dbReference type="NCBI Taxonomy" id="490095"/>
    <lineage>
        <taxon>Bacteria</taxon>
        <taxon>Pseudomonadati</taxon>
        <taxon>Verrucomicrobiota</taxon>
        <taxon>Verrucomicrobiia</taxon>
        <taxon>Verrucomicrobiales</taxon>
        <taxon>Verrucomicrobiaceae</taxon>
        <taxon>Haloferula</taxon>
    </lineage>
</organism>
<dbReference type="EMBL" id="AP024702">
    <property type="protein sequence ID" value="BCX46410.1"/>
    <property type="molecule type" value="Genomic_DNA"/>
</dbReference>
<dbReference type="Proteomes" id="UP001374893">
    <property type="component" value="Chromosome"/>
</dbReference>
<accession>A0ABM7RHC1</accession>
<evidence type="ECO:0000313" key="2">
    <source>
        <dbReference type="Proteomes" id="UP001374893"/>
    </source>
</evidence>
<gene>
    <name evidence="1" type="ORF">HAHE_03180</name>
</gene>
<sequence>MASEETPSTPAQELAPEEAELLAELEAIFNHPRAHEILLSDWLHDGGLSMPSTRAILHIGHRVLWGPGISEEAGRLDRTALAKRVVEAFQEETSAQRVASVKRTSAMLRAVELEFSGGSKGISPYAHEWVTVLEDFLRPFDRWSNNEPDTYVLHGQRSLARGVVEALVHRALFDMDGDRIRGLAQAVDHVEGKKTIEAPQARRLAAEIIRWTPLLERELEHRPSKTELRAFIVGIDPDSTPDHSTTWRDAYRIAGVPDEDDRSRQMDADKMTRLIRAFLAQF</sequence>
<reference evidence="1 2" key="1">
    <citation type="submission" date="2021-06" db="EMBL/GenBank/DDBJ databases">
        <title>Complete genome of Haloferula helveola possessing various polysaccharide degrading enzymes.</title>
        <authorList>
            <person name="Takami H."/>
            <person name="Huang C."/>
            <person name="Hamasaki K."/>
        </authorList>
    </citation>
    <scope>NUCLEOTIDE SEQUENCE [LARGE SCALE GENOMIC DNA]</scope>
    <source>
        <strain evidence="1 2">CN-1</strain>
    </source>
</reference>
<evidence type="ECO:0000313" key="1">
    <source>
        <dbReference type="EMBL" id="BCX46410.1"/>
    </source>
</evidence>
<proteinExistence type="predicted"/>
<keyword evidence="2" id="KW-1185">Reference proteome</keyword>
<protein>
    <recommendedName>
        <fullName evidence="3">DUF222 domain-containing protein</fullName>
    </recommendedName>
</protein>
<name>A0ABM7RHC1_9BACT</name>
<evidence type="ECO:0008006" key="3">
    <source>
        <dbReference type="Google" id="ProtNLM"/>
    </source>
</evidence>